<protein>
    <submittedName>
        <fullName evidence="1">Uncharacterized protein</fullName>
    </submittedName>
</protein>
<name>X1N5Q8_9ZZZZ</name>
<reference evidence="1" key="1">
    <citation type="journal article" date="2014" name="Front. Microbiol.">
        <title>High frequency of phylogenetically diverse reductive dehalogenase-homologous genes in deep subseafloor sedimentary metagenomes.</title>
        <authorList>
            <person name="Kawai M."/>
            <person name="Futagami T."/>
            <person name="Toyoda A."/>
            <person name="Takaki Y."/>
            <person name="Nishi S."/>
            <person name="Hori S."/>
            <person name="Arai W."/>
            <person name="Tsubouchi T."/>
            <person name="Morono Y."/>
            <person name="Uchiyama I."/>
            <person name="Ito T."/>
            <person name="Fujiyama A."/>
            <person name="Inagaki F."/>
            <person name="Takami H."/>
        </authorList>
    </citation>
    <scope>NUCLEOTIDE SEQUENCE</scope>
    <source>
        <strain evidence="1">Expedition CK06-06</strain>
    </source>
</reference>
<organism evidence="1">
    <name type="scientific">marine sediment metagenome</name>
    <dbReference type="NCBI Taxonomy" id="412755"/>
    <lineage>
        <taxon>unclassified sequences</taxon>
        <taxon>metagenomes</taxon>
        <taxon>ecological metagenomes</taxon>
    </lineage>
</organism>
<comment type="caution">
    <text evidence="1">The sequence shown here is derived from an EMBL/GenBank/DDBJ whole genome shotgun (WGS) entry which is preliminary data.</text>
</comment>
<gene>
    <name evidence="1" type="ORF">S06H3_51814</name>
</gene>
<sequence length="135" mass="16003">MQDGAEDWLGVNNKKYVSMVSLFGKNKLILERPLDVFKLFVLGLTWNSKKYGSRFEVGLSFFRKLDDSGILNQIYDNAEIGDMEIDEKFISSYRYLRNRWDNLYRLIRSSDFDPLKFIKDLKKDFSNRHLTTPLM</sequence>
<proteinExistence type="predicted"/>
<dbReference type="EMBL" id="BARV01032909">
    <property type="protein sequence ID" value="GAI39357.1"/>
    <property type="molecule type" value="Genomic_DNA"/>
</dbReference>
<evidence type="ECO:0000313" key="1">
    <source>
        <dbReference type="EMBL" id="GAI39357.1"/>
    </source>
</evidence>
<accession>X1N5Q8</accession>
<dbReference type="AlphaFoldDB" id="X1N5Q8"/>